<accession>A0A520MDU2</accession>
<sequence length="898" mass="99293">MEKLLLKLTDLFAKAPSVVLRFKVLVLCTLVTVSIGMGFAIANLTVFNLSSESFMQEDSPAQLALEEFRRQFGSDRSVFIIYEPTDGDVFSRESLTELQKLTNDLENWQDLDPKHFPDVDLQQLLHIRRVQSLANLQVQTSVDDTLLSSRILPRQLPDTQGELDEIKARALAEKDYVSGFYAKDGSFAAILLQTDFGTIPVEGYESAIDDAGVELDASFDDFELVFDEQAVVQEVEFEDVDPRVYFAFNDALTAVYDQYGEQFVFYPVGEPSLMTQMQGILDQLVILGYLMVLIFAILLWVLFRSASALFWPLLTIALSVAWCWGFTVLLGLELSSMIGLTVLLIFSVGIADCVHVMSAYFSFRRQGIDHRNALTKSYEKVGLAILLTTLTTAAGILVLATSNLEPIRVFAYMCAFGVVLAFFFTIVLLPILLDIWHPTGIAEKGSIADRLGKGWHGLNRIVKSSIAMFAGGTIFYSLGLFLGLFINSVILLTYWIVNSQQVILAAVPLMVERRPKFILLIFAFILAICCYGASKILIDTNIAGLFKDDHPLAVAVNVVDNNMSGSQNMEVMIDTKVIDGMLDAELLIAVDDLQRTLEQRYPETVGRTQSLANIVKKTNQVMNDDDEVYYRIPGSSQAVSQLLFLFNSANPEDRRSLVSDDYSRSHISVNSKTMGSYGYQQMFEEVAEIIDERFSPLKIKYPDLEIVLTGTMATLMVVSDEIARSQFNGFALALLLISLIMIITLGSLRGGLMGMIPNAIPAFLGFGLMGLFNVPLDTDTLLIAPVILGIAVDDTIHFMTHYRVELSKSKSVSIALESAIREVGQAVMFTTMIIGLGFAVLSFSDYLGMAKVGFFGSLSIFFALLCDLFLIPAIIIVFKPTFGVVGADTSINFQGANA</sequence>
<feature type="transmembrane region" description="Helical" evidence="6">
    <location>
        <begin position="474"/>
        <end position="497"/>
    </location>
</feature>
<keyword evidence="3 6" id="KW-0812">Transmembrane</keyword>
<evidence type="ECO:0000259" key="7">
    <source>
        <dbReference type="PROSITE" id="PS50156"/>
    </source>
</evidence>
<evidence type="ECO:0000256" key="3">
    <source>
        <dbReference type="ARBA" id="ARBA00022692"/>
    </source>
</evidence>
<evidence type="ECO:0000313" key="9">
    <source>
        <dbReference type="Proteomes" id="UP000315889"/>
    </source>
</evidence>
<feature type="transmembrane region" description="Helical" evidence="6">
    <location>
        <begin position="755"/>
        <end position="776"/>
    </location>
</feature>
<evidence type="ECO:0000256" key="4">
    <source>
        <dbReference type="ARBA" id="ARBA00022989"/>
    </source>
</evidence>
<protein>
    <recommendedName>
        <fullName evidence="7">SSD domain-containing protein</fullName>
    </recommendedName>
</protein>
<evidence type="ECO:0000256" key="6">
    <source>
        <dbReference type="SAM" id="Phobius"/>
    </source>
</evidence>
<reference evidence="8 9" key="1">
    <citation type="submission" date="2019-02" db="EMBL/GenBank/DDBJ databases">
        <title>Prokaryotic population dynamics and viral predation in marine succession experiment using metagenomics: the confinement effect.</title>
        <authorList>
            <person name="Haro-Moreno J.M."/>
            <person name="Rodriguez-Valera F."/>
            <person name="Lopez-Perez M."/>
        </authorList>
    </citation>
    <scope>NUCLEOTIDE SEQUENCE [LARGE SCALE GENOMIC DNA]</scope>
    <source>
        <strain evidence="8">MED-G170</strain>
    </source>
</reference>
<feature type="transmembrane region" description="Helical" evidence="6">
    <location>
        <begin position="517"/>
        <end position="538"/>
    </location>
</feature>
<keyword evidence="2" id="KW-1003">Cell membrane</keyword>
<comment type="subcellular location">
    <subcellularLocation>
        <location evidence="1">Cell membrane</location>
        <topology evidence="1">Multi-pass membrane protein</topology>
    </subcellularLocation>
</comment>
<evidence type="ECO:0000256" key="2">
    <source>
        <dbReference type="ARBA" id="ARBA00022475"/>
    </source>
</evidence>
<dbReference type="SUPFAM" id="SSF82866">
    <property type="entry name" value="Multidrug efflux transporter AcrB transmembrane domain"/>
    <property type="match status" value="2"/>
</dbReference>
<dbReference type="GO" id="GO:0005886">
    <property type="term" value="C:plasma membrane"/>
    <property type="evidence" value="ECO:0007669"/>
    <property type="project" value="UniProtKB-SubCell"/>
</dbReference>
<dbReference type="InterPro" id="IPR000731">
    <property type="entry name" value="SSD"/>
</dbReference>
<feature type="domain" description="SSD" evidence="7">
    <location>
        <begin position="313"/>
        <end position="435"/>
    </location>
</feature>
<feature type="transmembrane region" description="Helical" evidence="6">
    <location>
        <begin position="782"/>
        <end position="802"/>
    </location>
</feature>
<dbReference type="PANTHER" id="PTHR33406">
    <property type="entry name" value="MEMBRANE PROTEIN MJ1562-RELATED"/>
    <property type="match status" value="1"/>
</dbReference>
<organism evidence="8 9">
    <name type="scientific">SAR92 clade bacterium</name>
    <dbReference type="NCBI Taxonomy" id="2315479"/>
    <lineage>
        <taxon>Bacteria</taxon>
        <taxon>Pseudomonadati</taxon>
        <taxon>Pseudomonadota</taxon>
        <taxon>Gammaproteobacteria</taxon>
        <taxon>Cellvibrionales</taxon>
        <taxon>Porticoccaceae</taxon>
        <taxon>SAR92 clade</taxon>
    </lineage>
</organism>
<feature type="transmembrane region" description="Helical" evidence="6">
    <location>
        <begin position="823"/>
        <end position="843"/>
    </location>
</feature>
<evidence type="ECO:0000256" key="1">
    <source>
        <dbReference type="ARBA" id="ARBA00004651"/>
    </source>
</evidence>
<feature type="transmembrane region" description="Helical" evidence="6">
    <location>
        <begin position="20"/>
        <end position="46"/>
    </location>
</feature>
<proteinExistence type="predicted"/>
<dbReference type="Proteomes" id="UP000315889">
    <property type="component" value="Unassembled WGS sequence"/>
</dbReference>
<dbReference type="PANTHER" id="PTHR33406:SF12">
    <property type="entry name" value="BLR2997 PROTEIN"/>
    <property type="match status" value="1"/>
</dbReference>
<name>A0A520MDU2_9GAMM</name>
<keyword evidence="4 6" id="KW-1133">Transmembrane helix</keyword>
<feature type="transmembrane region" description="Helical" evidence="6">
    <location>
        <begin position="381"/>
        <end position="402"/>
    </location>
</feature>
<dbReference type="Pfam" id="PF03176">
    <property type="entry name" value="MMPL"/>
    <property type="match status" value="2"/>
</dbReference>
<feature type="transmembrane region" description="Helical" evidence="6">
    <location>
        <begin position="409"/>
        <end position="433"/>
    </location>
</feature>
<dbReference type="PROSITE" id="PS50156">
    <property type="entry name" value="SSD"/>
    <property type="match status" value="2"/>
</dbReference>
<evidence type="ECO:0000313" key="8">
    <source>
        <dbReference type="EMBL" id="RZO19387.1"/>
    </source>
</evidence>
<feature type="transmembrane region" description="Helical" evidence="6">
    <location>
        <begin position="337"/>
        <end position="361"/>
    </location>
</feature>
<gene>
    <name evidence="8" type="ORF">EVB03_07930</name>
</gene>
<feature type="domain" description="SSD" evidence="7">
    <location>
        <begin position="751"/>
        <end position="877"/>
    </location>
</feature>
<dbReference type="InterPro" id="IPR050545">
    <property type="entry name" value="Mycobact_MmpL"/>
</dbReference>
<dbReference type="AlphaFoldDB" id="A0A520MDU2"/>
<dbReference type="Gene3D" id="1.20.1640.10">
    <property type="entry name" value="Multidrug efflux transporter AcrB transmembrane domain"/>
    <property type="match status" value="2"/>
</dbReference>
<feature type="transmembrane region" description="Helical" evidence="6">
    <location>
        <begin position="309"/>
        <end position="330"/>
    </location>
</feature>
<evidence type="ECO:0000256" key="5">
    <source>
        <dbReference type="ARBA" id="ARBA00023136"/>
    </source>
</evidence>
<feature type="transmembrane region" description="Helical" evidence="6">
    <location>
        <begin position="855"/>
        <end position="878"/>
    </location>
</feature>
<dbReference type="EMBL" id="SHBP01000012">
    <property type="protein sequence ID" value="RZO19387.1"/>
    <property type="molecule type" value="Genomic_DNA"/>
</dbReference>
<feature type="transmembrane region" description="Helical" evidence="6">
    <location>
        <begin position="729"/>
        <end position="748"/>
    </location>
</feature>
<keyword evidence="5 6" id="KW-0472">Membrane</keyword>
<comment type="caution">
    <text evidence="8">The sequence shown here is derived from an EMBL/GenBank/DDBJ whole genome shotgun (WGS) entry which is preliminary data.</text>
</comment>
<feature type="transmembrane region" description="Helical" evidence="6">
    <location>
        <begin position="284"/>
        <end position="303"/>
    </location>
</feature>
<dbReference type="InterPro" id="IPR004869">
    <property type="entry name" value="MMPL_dom"/>
</dbReference>